<dbReference type="AlphaFoldDB" id="A0A5B7GKL4"/>
<evidence type="ECO:0000313" key="2">
    <source>
        <dbReference type="EMBL" id="MPC60750.1"/>
    </source>
</evidence>
<sequence>MSLTLPSLPLSPTPLSVASRPDSATPCFIVSRPRQTHATPPRRRQETEAT</sequence>
<feature type="region of interest" description="Disordered" evidence="1">
    <location>
        <begin position="1"/>
        <end position="50"/>
    </location>
</feature>
<keyword evidence="3" id="KW-1185">Reference proteome</keyword>
<reference evidence="2 3" key="1">
    <citation type="submission" date="2019-05" db="EMBL/GenBank/DDBJ databases">
        <title>Another draft genome of Portunus trituberculatus and its Hox gene families provides insights of decapod evolution.</title>
        <authorList>
            <person name="Jeong J.-H."/>
            <person name="Song I."/>
            <person name="Kim S."/>
            <person name="Choi T."/>
            <person name="Kim D."/>
            <person name="Ryu S."/>
            <person name="Kim W."/>
        </authorList>
    </citation>
    <scope>NUCLEOTIDE SEQUENCE [LARGE SCALE GENOMIC DNA]</scope>
    <source>
        <tissue evidence="2">Muscle</tissue>
    </source>
</reference>
<gene>
    <name evidence="2" type="ORF">E2C01_054806</name>
</gene>
<accession>A0A5B7GKL4</accession>
<organism evidence="2 3">
    <name type="scientific">Portunus trituberculatus</name>
    <name type="common">Swimming crab</name>
    <name type="synonym">Neptunus trituberculatus</name>
    <dbReference type="NCBI Taxonomy" id="210409"/>
    <lineage>
        <taxon>Eukaryota</taxon>
        <taxon>Metazoa</taxon>
        <taxon>Ecdysozoa</taxon>
        <taxon>Arthropoda</taxon>
        <taxon>Crustacea</taxon>
        <taxon>Multicrustacea</taxon>
        <taxon>Malacostraca</taxon>
        <taxon>Eumalacostraca</taxon>
        <taxon>Eucarida</taxon>
        <taxon>Decapoda</taxon>
        <taxon>Pleocyemata</taxon>
        <taxon>Brachyura</taxon>
        <taxon>Eubrachyura</taxon>
        <taxon>Portunoidea</taxon>
        <taxon>Portunidae</taxon>
        <taxon>Portuninae</taxon>
        <taxon>Portunus</taxon>
    </lineage>
</organism>
<evidence type="ECO:0000313" key="3">
    <source>
        <dbReference type="Proteomes" id="UP000324222"/>
    </source>
</evidence>
<comment type="caution">
    <text evidence="2">The sequence shown here is derived from an EMBL/GenBank/DDBJ whole genome shotgun (WGS) entry which is preliminary data.</text>
</comment>
<protein>
    <submittedName>
        <fullName evidence="2">Uncharacterized protein</fullName>
    </submittedName>
</protein>
<evidence type="ECO:0000256" key="1">
    <source>
        <dbReference type="SAM" id="MobiDB-lite"/>
    </source>
</evidence>
<feature type="compositionally biased region" description="Low complexity" evidence="1">
    <location>
        <begin position="1"/>
        <end position="16"/>
    </location>
</feature>
<name>A0A5B7GKL4_PORTR</name>
<dbReference type="EMBL" id="VSRR010017855">
    <property type="protein sequence ID" value="MPC60750.1"/>
    <property type="molecule type" value="Genomic_DNA"/>
</dbReference>
<dbReference type="Proteomes" id="UP000324222">
    <property type="component" value="Unassembled WGS sequence"/>
</dbReference>
<proteinExistence type="predicted"/>